<dbReference type="EMBL" id="BAUP01000029">
    <property type="protein sequence ID" value="GAJ45793.1"/>
    <property type="molecule type" value="Genomic_DNA"/>
</dbReference>
<reference evidence="1 2" key="1">
    <citation type="journal article" date="2014" name="FEMS Microbiol. Lett.">
        <title>Draft genome sequences of three Holospora species (Holospora obtusa, Holospora undulata, and Holospora elegans), endonuclear symbiotic bacteria of the ciliate Paramecium caudatum.</title>
        <authorList>
            <person name="Dohra H."/>
            <person name="Tanaka K."/>
            <person name="Suzuki T."/>
            <person name="Fujishima M."/>
            <person name="Suzuki H."/>
        </authorList>
    </citation>
    <scope>NUCLEOTIDE SEQUENCE [LARGE SCALE GENOMIC DNA]</scope>
    <source>
        <strain evidence="1 2">E1</strain>
    </source>
</reference>
<keyword evidence="2" id="KW-1185">Reference proteome</keyword>
<evidence type="ECO:0000313" key="1">
    <source>
        <dbReference type="EMBL" id="GAJ45793.1"/>
    </source>
</evidence>
<comment type="caution">
    <text evidence="1">The sequence shown here is derived from an EMBL/GenBank/DDBJ whole genome shotgun (WGS) entry which is preliminary data.</text>
</comment>
<gene>
    <name evidence="1" type="ORF">HE1_00102</name>
</gene>
<accession>A0A023DWJ3</accession>
<protein>
    <submittedName>
        <fullName evidence="1">Uncharacterized protein</fullName>
    </submittedName>
</protein>
<dbReference type="AlphaFoldDB" id="A0A023DWJ3"/>
<organism evidence="1 2">
    <name type="scientific">Holospora elegans E1</name>
    <dbReference type="NCBI Taxonomy" id="1427503"/>
    <lineage>
        <taxon>Bacteria</taxon>
        <taxon>Pseudomonadati</taxon>
        <taxon>Pseudomonadota</taxon>
        <taxon>Alphaproteobacteria</taxon>
        <taxon>Holosporales</taxon>
        <taxon>Holosporaceae</taxon>
        <taxon>Holospora</taxon>
    </lineage>
</organism>
<dbReference type="Proteomes" id="UP000024842">
    <property type="component" value="Unassembled WGS sequence"/>
</dbReference>
<name>A0A023DWJ3_9PROT</name>
<sequence length="183" mass="21962">MLLAKYFADDFIQNMKTVYYANMQNIHDLLPQITDSGWEDSPDILGKIEQYKKESLKKLNEYYTQLQNFASAKFALENQIDQALKKYGSDVPFIKLFDFIKEKIYKCYEDIETVLSRKNKEEYIEDFTNIKSITWNKVMLDREIDFFREGKIEEKEKEIRKIVSERKRDKVKNFFKSIKGKLT</sequence>
<proteinExistence type="predicted"/>
<evidence type="ECO:0000313" key="2">
    <source>
        <dbReference type="Proteomes" id="UP000024842"/>
    </source>
</evidence>